<keyword evidence="4" id="KW-0325">Glycoprotein</keyword>
<protein>
    <recommendedName>
        <fullName evidence="7">LamG-like jellyroll fold domain-containing protein</fullName>
    </recommendedName>
</protein>
<keyword evidence="3" id="KW-1015">Disulfide bond</keyword>
<dbReference type="RefSeq" id="WP_153024182.1">
    <property type="nucleotide sequence ID" value="NZ_WIAO01000004.1"/>
</dbReference>
<dbReference type="Pfam" id="PF13385">
    <property type="entry name" value="Laminin_G_3"/>
    <property type="match status" value="2"/>
</dbReference>
<dbReference type="EMBL" id="WIAO01000004">
    <property type="protein sequence ID" value="MQM25019.1"/>
    <property type="molecule type" value="Genomic_DNA"/>
</dbReference>
<name>A0A6L5G5V4_9ACTN</name>
<feature type="signal peptide" evidence="6">
    <location>
        <begin position="1"/>
        <end position="34"/>
    </location>
</feature>
<feature type="domain" description="LamG-like jellyroll fold" evidence="7">
    <location>
        <begin position="794"/>
        <end position="935"/>
    </location>
</feature>
<reference evidence="8 9" key="1">
    <citation type="submission" date="2019-10" db="EMBL/GenBank/DDBJ databases">
        <title>Glycomyces albidus sp. nov., a novel actinomycete isolated from rhizosphere soil of wheat (Triticum aestivum L.).</title>
        <authorList>
            <person name="Qian L."/>
        </authorList>
    </citation>
    <scope>NUCLEOTIDE SEQUENCE [LARGE SCALE GENOMIC DNA]</scope>
    <source>
        <strain evidence="8 9">NEAU-7082</strain>
    </source>
</reference>
<evidence type="ECO:0000256" key="4">
    <source>
        <dbReference type="ARBA" id="ARBA00023180"/>
    </source>
</evidence>
<dbReference type="PANTHER" id="PTHR36220">
    <property type="entry name" value="UNNAMED PRODUCT"/>
    <property type="match status" value="1"/>
</dbReference>
<keyword evidence="2" id="KW-0677">Repeat</keyword>
<evidence type="ECO:0000256" key="3">
    <source>
        <dbReference type="ARBA" id="ARBA00023157"/>
    </source>
</evidence>
<keyword evidence="1 6" id="KW-0732">Signal</keyword>
<keyword evidence="9" id="KW-1185">Reference proteome</keyword>
<dbReference type="InterPro" id="IPR028994">
    <property type="entry name" value="Integrin_alpha_N"/>
</dbReference>
<feature type="domain" description="LamG-like jellyroll fold" evidence="7">
    <location>
        <begin position="1005"/>
        <end position="1144"/>
    </location>
</feature>
<dbReference type="SMART" id="SM00560">
    <property type="entry name" value="LamGL"/>
    <property type="match status" value="2"/>
</dbReference>
<dbReference type="InterPro" id="IPR006558">
    <property type="entry name" value="LamG-like"/>
</dbReference>
<dbReference type="InterPro" id="IPR013517">
    <property type="entry name" value="FG-GAP"/>
</dbReference>
<dbReference type="SMART" id="SM00191">
    <property type="entry name" value="Int_alpha"/>
    <property type="match status" value="3"/>
</dbReference>
<dbReference type="PANTHER" id="PTHR36220:SF1">
    <property type="entry name" value="GAMMA TUBULIN COMPLEX COMPONENT C-TERMINAL DOMAIN-CONTAINING PROTEIN"/>
    <property type="match status" value="1"/>
</dbReference>
<feature type="region of interest" description="Disordered" evidence="5">
    <location>
        <begin position="31"/>
        <end position="55"/>
    </location>
</feature>
<dbReference type="PROSITE" id="PS51470">
    <property type="entry name" value="FG_GAP"/>
    <property type="match status" value="1"/>
</dbReference>
<dbReference type="InterPro" id="IPR013320">
    <property type="entry name" value="ConA-like_dom_sf"/>
</dbReference>
<dbReference type="SUPFAM" id="SSF69318">
    <property type="entry name" value="Integrin alpha N-terminal domain"/>
    <property type="match status" value="2"/>
</dbReference>
<evidence type="ECO:0000313" key="8">
    <source>
        <dbReference type="EMBL" id="MQM25019.1"/>
    </source>
</evidence>
<dbReference type="Gene3D" id="2.60.120.200">
    <property type="match status" value="2"/>
</dbReference>
<organism evidence="8 9">
    <name type="scientific">Glycomyces albidus</name>
    <dbReference type="NCBI Taxonomy" id="2656774"/>
    <lineage>
        <taxon>Bacteria</taxon>
        <taxon>Bacillati</taxon>
        <taxon>Actinomycetota</taxon>
        <taxon>Actinomycetes</taxon>
        <taxon>Glycomycetales</taxon>
        <taxon>Glycomycetaceae</taxon>
        <taxon>Glycomyces</taxon>
    </lineage>
</organism>
<evidence type="ECO:0000256" key="5">
    <source>
        <dbReference type="SAM" id="MobiDB-lite"/>
    </source>
</evidence>
<accession>A0A6L5G5V4</accession>
<dbReference type="Proteomes" id="UP000477750">
    <property type="component" value="Unassembled WGS sequence"/>
</dbReference>
<dbReference type="Gene3D" id="2.40.128.340">
    <property type="match status" value="1"/>
</dbReference>
<evidence type="ECO:0000313" key="9">
    <source>
        <dbReference type="Proteomes" id="UP000477750"/>
    </source>
</evidence>
<dbReference type="SUPFAM" id="SSF49899">
    <property type="entry name" value="Concanavalin A-like lectins/glucanases"/>
    <property type="match status" value="2"/>
</dbReference>
<evidence type="ECO:0000256" key="2">
    <source>
        <dbReference type="ARBA" id="ARBA00022737"/>
    </source>
</evidence>
<evidence type="ECO:0000256" key="1">
    <source>
        <dbReference type="ARBA" id="ARBA00022729"/>
    </source>
</evidence>
<comment type="caution">
    <text evidence="8">The sequence shown here is derived from an EMBL/GenBank/DDBJ whole genome shotgun (WGS) entry which is preliminary data.</text>
</comment>
<sequence length="1977" mass="207392">MGSIPRRPRALRATALAVGAAALSVFLTPPPVYAQETLPPGEGVPPGEDSSQTETDTEIADAVEEAAETGANVEIQSLATAESEVFAAPDGTFVEEIALEAYQAQTEDGVWAAIDNTLVPAEGGGFAPLNSDLGLKLSDGGDTDLITITDIHGRSVAYTWHQALPAPTVDGDTATYAEVIPGVDLKVRATNTGFAKVFEVKTPEAAASADVASIGLGLALDGYTAAVGATGALEISDYEGNVVYGGPTPTMWDSAAPDEGVGDAVSTDWSPSTYSLTAAVATAYSGGQLTLTPDAAMLADPTAVYPIRIDPEVVKIDSSAWAMVSNYPDYRNRSYYNGGSFEKDPNGTARLGRAHRADGSMEQTWRLAFEFSTSKFRGKDIIDANLRMTMTYSWVRSCDGLDVTADLHELDAGNLKNWTWNDQGTWGTKIASRDEGVASGCGAPRQLWTDVTDYVQDVARTSDRKIQFGLQASSESCPAYNNCPGFRRFGPEKVGDGNTGFYLSVKYNTPPNKPGSFTIDGQSCTSGKTVKLGAGTSWTVTAKLTDDDGDNMDGLLTWTDKSTGVAKQWPSSGADRARATWTVKSSDVPGQSYTATVAAKDSRATGASAGGCTVLIDTTPPAAPTVSSTDYPSDGNIHGAVGMTGRFTVDSTSSDTAGYSWSLQDAYGDNTAPVSTPGGPATIALDPAASGVQNLSVWAFDAHGNVSTKTTYTFRVNPNGSPVAHWKLDETEGATAADTNYPEFPSDVTRPLTVTGGEWTGGTPADAADDHLRYLTFDGNDQAVTTAPVVATNSSYTVSAWVRIHQTDVDYTIASQDGIVNSAFMLKYDGESHTFLMVASNQDSNSSGLLAVSAGSEITAEAGVWYHVTGVFSYGSQQLQLYVNGQLQNTAPFSDEWNATGAFALGRDLWQGRKATYYAGDVDDVKVWNRAVPAGEIQRLGQHAEGIWDFETVDTTAIPDLSGGGNDLSAGGAVELVEGFEGTGLGLNGVDATALTDGPVINTSQDFTIGAWVRMDRDGSTFNVVSQDGTSTGAFYLGYVSTGRWAFRARTSDSTTSGSWINLYGDTPVQVGQWTHLAVTYEASTGTASLYVNGEADSSATGFALWASEGPLRVGSVLHLGTVTDYWPGAIDSLNVNSGVFDDQQIKALADGTVREVHSQLVTGDFNGDGFDDALTVVESSDAEGGVYSHIYLLRNDGTGKLVRSENPVFESDSMDLDEVLPWRASDAAWRAGDITGDGRDDLVVAVPSNDHFEVWAMPACGKRDRTCTASGAPFLYDVQKLELPAPTWMLAETQIQLEDLSGDQADDLVLLRGDGSYAYTIWRAKFNQSKKSFDAPTQVASGTGTPRLVELAVGDFDHDWWGDVAEIRTGADGSADMYVRYGSASGLGSPQWVLDTPNNWDTERDRVTVADVNGDLRPDLVASYRFNNRVRLNVSLALSDRRGFATPAEWDYSDRCSGCAADLTPWVFTDLAGGDLDGDGREDLLTLRGGTDGDLGALWTRYSAGTGFYAARPTWADESTCFGVPGDVNGDGYRDAVMPYSSYDAEGLTDSGGFWFFDGATGAASVVTEETHGAVGTSEAGDLFGRSVATYDADGDGCSEIAVGVPGESSSTGSVIVLPGAPGGIDDAGAYWFTQGSPGVPGANEGGDRFGFTVAAANLTDGTPVLIVGMPGEDVQTDTTGAYRDGDTEIAEVVDGGALVYMQGGSKAWVDANTYGSTSAVEEGDQFGYALSATPTKFVAGAPFEDASATLTNTGGISVFNHQLSPEGWPGLQSWIVQSDAPFGSNSVEAGDRTGQTVSAVDYWPATLGVEAVRTAVAVGSPGQDVSGNTDGGMVNLMYFGSTGVGTSMLGYLQGGALGETAEVGDQLGSAVLLYNRDQSVQATNTTLRLAIAAVNEDRRAPAEGIVHVTGAAVPAADIDTLIVDSTPVLNGRFGAALGFGQDGVYISAASTTPLSCVKWSSIPINSQQTVTATAM</sequence>
<gene>
    <name evidence="8" type="ORF">GFD30_05420</name>
</gene>
<feature type="chain" id="PRO_5026904232" description="LamG-like jellyroll fold domain-containing protein" evidence="6">
    <location>
        <begin position="35"/>
        <end position="1977"/>
    </location>
</feature>
<dbReference type="InterPro" id="IPR013519">
    <property type="entry name" value="Int_alpha_beta-p"/>
</dbReference>
<dbReference type="Gene3D" id="2.130.10.130">
    <property type="entry name" value="Integrin alpha, N-terminal"/>
    <property type="match status" value="2"/>
</dbReference>
<proteinExistence type="predicted"/>
<evidence type="ECO:0000259" key="7">
    <source>
        <dbReference type="SMART" id="SM00560"/>
    </source>
</evidence>
<evidence type="ECO:0000256" key="6">
    <source>
        <dbReference type="SAM" id="SignalP"/>
    </source>
</evidence>
<dbReference type="Pfam" id="PF01839">
    <property type="entry name" value="FG-GAP"/>
    <property type="match status" value="1"/>
</dbReference>